<name>A0A7J6WWY7_THATH</name>
<evidence type="ECO:0000256" key="1">
    <source>
        <dbReference type="ARBA" id="ARBA00022741"/>
    </source>
</evidence>
<dbReference type="AlphaFoldDB" id="A0A7J6WWY7"/>
<dbReference type="Proteomes" id="UP000554482">
    <property type="component" value="Unassembled WGS sequence"/>
</dbReference>
<dbReference type="GO" id="GO:0005737">
    <property type="term" value="C:cytoplasm"/>
    <property type="evidence" value="ECO:0007669"/>
    <property type="project" value="TreeGrafter"/>
</dbReference>
<evidence type="ECO:0000256" key="2">
    <source>
        <dbReference type="ARBA" id="ARBA00022840"/>
    </source>
</evidence>
<comment type="caution">
    <text evidence="4">The sequence shown here is derived from an EMBL/GenBank/DDBJ whole genome shotgun (WGS) entry which is preliminary data.</text>
</comment>
<keyword evidence="1" id="KW-0547">Nucleotide-binding</keyword>
<dbReference type="InterPro" id="IPR018368">
    <property type="entry name" value="ClpA/B_CS1"/>
</dbReference>
<dbReference type="InterPro" id="IPR027417">
    <property type="entry name" value="P-loop_NTPase"/>
</dbReference>
<dbReference type="PANTHER" id="PTHR11638:SF18">
    <property type="entry name" value="HEAT SHOCK PROTEIN 104"/>
    <property type="match status" value="1"/>
</dbReference>
<dbReference type="CDD" id="cd00009">
    <property type="entry name" value="AAA"/>
    <property type="match status" value="1"/>
</dbReference>
<dbReference type="GO" id="GO:0016887">
    <property type="term" value="F:ATP hydrolysis activity"/>
    <property type="evidence" value="ECO:0007669"/>
    <property type="project" value="InterPro"/>
</dbReference>
<keyword evidence="2" id="KW-0067">ATP-binding</keyword>
<dbReference type="Gene3D" id="3.40.50.300">
    <property type="entry name" value="P-loop containing nucleotide triphosphate hydrolases"/>
    <property type="match status" value="1"/>
</dbReference>
<proteinExistence type="predicted"/>
<dbReference type="PROSITE" id="PS00870">
    <property type="entry name" value="CLPAB_1"/>
    <property type="match status" value="1"/>
</dbReference>
<sequence>IWVKAGAKYRGEFEERVKAVLKEVEEAAGKVILFIDEIHVVLGAGKTEGSMDAANLFKPMLARGQLRCIGATTLEEYRKYVEKDVAFERRFQQVYAAFDSM</sequence>
<dbReference type="GO" id="GO:0005524">
    <property type="term" value="F:ATP binding"/>
    <property type="evidence" value="ECO:0007669"/>
    <property type="project" value="UniProtKB-KW"/>
</dbReference>
<organism evidence="4 5">
    <name type="scientific">Thalictrum thalictroides</name>
    <name type="common">Rue-anemone</name>
    <name type="synonym">Anemone thalictroides</name>
    <dbReference type="NCBI Taxonomy" id="46969"/>
    <lineage>
        <taxon>Eukaryota</taxon>
        <taxon>Viridiplantae</taxon>
        <taxon>Streptophyta</taxon>
        <taxon>Embryophyta</taxon>
        <taxon>Tracheophyta</taxon>
        <taxon>Spermatophyta</taxon>
        <taxon>Magnoliopsida</taxon>
        <taxon>Ranunculales</taxon>
        <taxon>Ranunculaceae</taxon>
        <taxon>Thalictroideae</taxon>
        <taxon>Thalictrum</taxon>
    </lineage>
</organism>
<dbReference type="Pfam" id="PF00004">
    <property type="entry name" value="AAA"/>
    <property type="match status" value="1"/>
</dbReference>
<protein>
    <submittedName>
        <fullName evidence="4">Chaperone clpb protein</fullName>
    </submittedName>
</protein>
<feature type="domain" description="ATPase AAA-type core" evidence="3">
    <location>
        <begin position="7"/>
        <end position="77"/>
    </location>
</feature>
<dbReference type="OrthoDB" id="1929027at2759"/>
<evidence type="ECO:0000313" key="5">
    <source>
        <dbReference type="Proteomes" id="UP000554482"/>
    </source>
</evidence>
<dbReference type="SUPFAM" id="SSF52540">
    <property type="entry name" value="P-loop containing nucleoside triphosphate hydrolases"/>
    <property type="match status" value="1"/>
</dbReference>
<dbReference type="InterPro" id="IPR050130">
    <property type="entry name" value="ClpA_ClpB"/>
</dbReference>
<evidence type="ECO:0000313" key="4">
    <source>
        <dbReference type="EMBL" id="KAF5201050.1"/>
    </source>
</evidence>
<reference evidence="4 5" key="1">
    <citation type="submission" date="2020-06" db="EMBL/GenBank/DDBJ databases">
        <title>Transcriptomic and genomic resources for Thalictrum thalictroides and T. hernandezii: Facilitating candidate gene discovery in an emerging model plant lineage.</title>
        <authorList>
            <person name="Arias T."/>
            <person name="Riano-Pachon D.M."/>
            <person name="Di Stilio V.S."/>
        </authorList>
    </citation>
    <scope>NUCLEOTIDE SEQUENCE [LARGE SCALE GENOMIC DNA]</scope>
    <source>
        <strain evidence="5">cv. WT478/WT964</strain>
        <tissue evidence="4">Leaves</tissue>
    </source>
</reference>
<keyword evidence="5" id="KW-1185">Reference proteome</keyword>
<gene>
    <name evidence="4" type="ORF">FRX31_009363</name>
</gene>
<dbReference type="PANTHER" id="PTHR11638">
    <property type="entry name" value="ATP-DEPENDENT CLP PROTEASE"/>
    <property type="match status" value="1"/>
</dbReference>
<evidence type="ECO:0000259" key="3">
    <source>
        <dbReference type="Pfam" id="PF00004"/>
    </source>
</evidence>
<feature type="non-terminal residue" evidence="4">
    <location>
        <position position="1"/>
    </location>
</feature>
<dbReference type="EMBL" id="JABWDY010009934">
    <property type="protein sequence ID" value="KAF5201050.1"/>
    <property type="molecule type" value="Genomic_DNA"/>
</dbReference>
<dbReference type="InterPro" id="IPR003959">
    <property type="entry name" value="ATPase_AAA_core"/>
</dbReference>
<dbReference type="GO" id="GO:0034605">
    <property type="term" value="P:cellular response to heat"/>
    <property type="evidence" value="ECO:0007669"/>
    <property type="project" value="TreeGrafter"/>
</dbReference>
<accession>A0A7J6WWY7</accession>